<name>A0AAU7DMN0_9BACT</name>
<dbReference type="PANTHER" id="PTHR39186:SF1">
    <property type="entry name" value="DUF2071 DOMAIN-CONTAINING PROTEIN"/>
    <property type="match status" value="1"/>
</dbReference>
<reference evidence="1" key="1">
    <citation type="submission" date="2023-03" db="EMBL/GenBank/DDBJ databases">
        <title>Edaphobacter sp.</title>
        <authorList>
            <person name="Huber K.J."/>
            <person name="Papendorf J."/>
            <person name="Pilke C."/>
            <person name="Bunk B."/>
            <person name="Sproeer C."/>
            <person name="Pester M."/>
        </authorList>
    </citation>
    <scope>NUCLEOTIDE SEQUENCE</scope>
    <source>
        <strain evidence="1">DSM 110680</strain>
    </source>
</reference>
<protein>
    <submittedName>
        <fullName evidence="1">DUF2071 domain-containing protein</fullName>
    </submittedName>
</protein>
<dbReference type="AlphaFoldDB" id="A0AAU7DMN0"/>
<accession>A0AAU7DMN0</accession>
<dbReference type="EMBL" id="CP121196">
    <property type="protein sequence ID" value="XBH19144.1"/>
    <property type="molecule type" value="Genomic_DNA"/>
</dbReference>
<dbReference type="Pfam" id="PF09844">
    <property type="entry name" value="DUF2071"/>
    <property type="match status" value="1"/>
</dbReference>
<dbReference type="InterPro" id="IPR018644">
    <property type="entry name" value="DUF2071"/>
</dbReference>
<organism evidence="1">
    <name type="scientific">Telmatobacter sp. DSM 110680</name>
    <dbReference type="NCBI Taxonomy" id="3036704"/>
    <lineage>
        <taxon>Bacteria</taxon>
        <taxon>Pseudomonadati</taxon>
        <taxon>Acidobacteriota</taxon>
        <taxon>Terriglobia</taxon>
        <taxon>Terriglobales</taxon>
        <taxon>Acidobacteriaceae</taxon>
        <taxon>Telmatobacter</taxon>
    </lineage>
</organism>
<dbReference type="SUPFAM" id="SSF160104">
    <property type="entry name" value="Acetoacetate decarboxylase-like"/>
    <property type="match status" value="1"/>
</dbReference>
<evidence type="ECO:0000313" key="1">
    <source>
        <dbReference type="EMBL" id="XBH19144.1"/>
    </source>
</evidence>
<gene>
    <name evidence="1" type="ORF">P8935_07440</name>
</gene>
<sequence>MSQRWNDLLFAHWRVPAATISHFLPEGLQPDTYQGSAWIGIIPLWMDRLSFRGIPSVPGVRSFPELHLRTYVHDQQTNTPGIYNFSVDIGSLLATAAVRFIFRMSCNWAEMRLNQRTEREFSFYSRRLFVSNPVMFNARYRGLGPTRRLAEIRGGSLEYFFTERYCLFTKNHAGQAVRANIHTVASPLEDAEAEIERNDLPAAMGIQVQDQEPVLHYSRRLAVYIWPAELAVPVRRRQRIPVQAMPSN</sequence>
<dbReference type="PANTHER" id="PTHR39186">
    <property type="entry name" value="DUF2071 FAMILY PROTEIN"/>
    <property type="match status" value="1"/>
</dbReference>
<proteinExistence type="predicted"/>
<dbReference type="InterPro" id="IPR023375">
    <property type="entry name" value="ADC_dom_sf"/>
</dbReference>
<dbReference type="RefSeq" id="WP_348264359.1">
    <property type="nucleotide sequence ID" value="NZ_CP121196.1"/>
</dbReference>